<dbReference type="CDD" id="cd03230">
    <property type="entry name" value="ABC_DR_subfamily_A"/>
    <property type="match status" value="2"/>
</dbReference>
<name>A0A5K7YQR3_9BACT</name>
<dbReference type="Pfam" id="PF13732">
    <property type="entry name" value="DrrA1-3_C"/>
    <property type="match status" value="2"/>
</dbReference>
<dbReference type="EMBL" id="AP021874">
    <property type="protein sequence ID" value="BBO72122.1"/>
    <property type="molecule type" value="Genomic_DNA"/>
</dbReference>
<proteinExistence type="predicted"/>
<keyword evidence="7" id="KW-1185">Reference proteome</keyword>
<dbReference type="InterPro" id="IPR003593">
    <property type="entry name" value="AAA+_ATPase"/>
</dbReference>
<evidence type="ECO:0000256" key="4">
    <source>
        <dbReference type="SAM" id="MobiDB-lite"/>
    </source>
</evidence>
<dbReference type="InterPro" id="IPR003439">
    <property type="entry name" value="ABC_transporter-like_ATP-bd"/>
</dbReference>
<evidence type="ECO:0000259" key="5">
    <source>
        <dbReference type="PROSITE" id="PS50893"/>
    </source>
</evidence>
<keyword evidence="3 6" id="KW-0067">ATP-binding</keyword>
<dbReference type="GO" id="GO:0005524">
    <property type="term" value="F:ATP binding"/>
    <property type="evidence" value="ECO:0007669"/>
    <property type="project" value="UniProtKB-KW"/>
</dbReference>
<dbReference type="PROSITE" id="PS00211">
    <property type="entry name" value="ABC_TRANSPORTER_1"/>
    <property type="match status" value="2"/>
</dbReference>
<feature type="region of interest" description="Disordered" evidence="4">
    <location>
        <begin position="315"/>
        <end position="335"/>
    </location>
</feature>
<sequence>MTTGPGDEAIRVDGLAKSFGTHAAVADISLTVRSGEIYGLVGPDGAGKTTTLRMLAGLLDPSGGSARVAGARLPAQSSAVKDHLAYMSQRFGLYPDLTVDENINFYADLYGVSRKDRTARLEDLLDFSNMRPFRGRLAGNLSGGMRQKLQLICALIHTPRVLLLDEPTNGVDPVSRRDFWKILYRMLKKGVAILVTTAYLDEAERCNRIGLMDHGRLLTQGTPEEIRQSMPLHILSVKGERTRQIARELRQRLPDAQRVELFGDTVHVVCSDAPSTADRVQRILDRAGLQPAAIRRIPPSLEDVFVNAVAPTGGDTASLPAAETDPAAEARLPESGTAAVDVEGLTRRFGDFVAVDRIRLSVPAGEIFGFLGPNGAGKSTTIRMLCGLLSPSDGGGRVAGCDIIGQAEAIKQRIGYMSQKFSLYDDLTVSENIDFYGGIYGLTGRALSRRKNWAVRMAGLDGRENQAARLLAGGWKQRLALACAILHRPPIVFLDEPTSGVDPLSRRRFWDLIYDMAGRGRTVFVTTHYMEEAEYCDRVALIYRGRMIALGTPRELKQRLTGETILDLRCPRPQDLLEGLAALKGIRDVALFGAGLHLKVDDADAARNKIRRYTDAMGLPHATVETVDPAMEDVFVSLIEREDRQNGSRK</sequence>
<dbReference type="GO" id="GO:0016887">
    <property type="term" value="F:ATP hydrolysis activity"/>
    <property type="evidence" value="ECO:0007669"/>
    <property type="project" value="InterPro"/>
</dbReference>
<dbReference type="PROSITE" id="PS50893">
    <property type="entry name" value="ABC_TRANSPORTER_2"/>
    <property type="match status" value="2"/>
</dbReference>
<feature type="domain" description="ABC transporter" evidence="5">
    <location>
        <begin position="10"/>
        <end position="239"/>
    </location>
</feature>
<protein>
    <submittedName>
        <fullName evidence="6">Multidrug ABC transporter ATP-binding protein</fullName>
    </submittedName>
</protein>
<keyword evidence="1" id="KW-0813">Transport</keyword>
<dbReference type="InterPro" id="IPR027417">
    <property type="entry name" value="P-loop_NTPase"/>
</dbReference>
<gene>
    <name evidence="6" type="ORF">DSCA_60520</name>
</gene>
<evidence type="ECO:0000256" key="2">
    <source>
        <dbReference type="ARBA" id="ARBA00022741"/>
    </source>
</evidence>
<keyword evidence="2" id="KW-0547">Nucleotide-binding</keyword>
<dbReference type="SUPFAM" id="SSF52540">
    <property type="entry name" value="P-loop containing nucleoside triphosphate hydrolases"/>
    <property type="match status" value="2"/>
</dbReference>
<dbReference type="Gene3D" id="3.40.50.300">
    <property type="entry name" value="P-loop containing nucleotide triphosphate hydrolases"/>
    <property type="match status" value="2"/>
</dbReference>
<dbReference type="InterPro" id="IPR025302">
    <property type="entry name" value="DrrA1/2-like_C"/>
</dbReference>
<feature type="domain" description="ABC transporter" evidence="5">
    <location>
        <begin position="340"/>
        <end position="569"/>
    </location>
</feature>
<evidence type="ECO:0000313" key="6">
    <source>
        <dbReference type="EMBL" id="BBO72122.1"/>
    </source>
</evidence>
<dbReference type="AlphaFoldDB" id="A0A5K7YQR3"/>
<evidence type="ECO:0000256" key="3">
    <source>
        <dbReference type="ARBA" id="ARBA00022840"/>
    </source>
</evidence>
<evidence type="ECO:0000256" key="1">
    <source>
        <dbReference type="ARBA" id="ARBA00022448"/>
    </source>
</evidence>
<dbReference type="PANTHER" id="PTHR43038">
    <property type="entry name" value="ATP-BINDING CASSETTE, SUB-FAMILY H, MEMBER 1"/>
    <property type="match status" value="1"/>
</dbReference>
<organism evidence="6 7">
    <name type="scientific">Desulfosarcina alkanivorans</name>
    <dbReference type="NCBI Taxonomy" id="571177"/>
    <lineage>
        <taxon>Bacteria</taxon>
        <taxon>Pseudomonadati</taxon>
        <taxon>Thermodesulfobacteriota</taxon>
        <taxon>Desulfobacteria</taxon>
        <taxon>Desulfobacterales</taxon>
        <taxon>Desulfosarcinaceae</taxon>
        <taxon>Desulfosarcina</taxon>
    </lineage>
</organism>
<accession>A0A5K7YQR3</accession>
<dbReference type="PANTHER" id="PTHR43038:SF3">
    <property type="entry name" value="ABC TRANSPORTER G FAMILY MEMBER 20 ISOFORM X1"/>
    <property type="match status" value="1"/>
</dbReference>
<dbReference type="Proteomes" id="UP000427906">
    <property type="component" value="Chromosome"/>
</dbReference>
<dbReference type="Pfam" id="PF00005">
    <property type="entry name" value="ABC_tran"/>
    <property type="match status" value="2"/>
</dbReference>
<dbReference type="KEGG" id="dalk:DSCA_60520"/>
<reference evidence="6 7" key="1">
    <citation type="submission" date="2019-11" db="EMBL/GenBank/DDBJ databases">
        <title>Comparative genomics of hydrocarbon-degrading Desulfosarcina strains.</title>
        <authorList>
            <person name="Watanabe M."/>
            <person name="Kojima H."/>
            <person name="Fukui M."/>
        </authorList>
    </citation>
    <scope>NUCLEOTIDE SEQUENCE [LARGE SCALE GENOMIC DNA]</scope>
    <source>
        <strain evidence="6 7">PL12</strain>
    </source>
</reference>
<evidence type="ECO:0000313" key="7">
    <source>
        <dbReference type="Proteomes" id="UP000427906"/>
    </source>
</evidence>
<dbReference type="InterPro" id="IPR017871">
    <property type="entry name" value="ABC_transporter-like_CS"/>
</dbReference>
<dbReference type="SMART" id="SM00382">
    <property type="entry name" value="AAA"/>
    <property type="match status" value="2"/>
</dbReference>